<proteinExistence type="inferred from homology"/>
<feature type="transmembrane region" description="Helical" evidence="4">
    <location>
        <begin position="271"/>
        <end position="292"/>
    </location>
</feature>
<feature type="domain" description="Major facilitator superfamily (MFS) profile" evidence="5">
    <location>
        <begin position="270"/>
        <end position="474"/>
    </location>
</feature>
<evidence type="ECO:0000259" key="5">
    <source>
        <dbReference type="PROSITE" id="PS50850"/>
    </source>
</evidence>
<keyword evidence="7" id="KW-1185">Reference proteome</keyword>
<feature type="transmembrane region" description="Helical" evidence="4">
    <location>
        <begin position="196"/>
        <end position="218"/>
    </location>
</feature>
<keyword evidence="4" id="KW-0472">Membrane</keyword>
<evidence type="ECO:0000256" key="2">
    <source>
        <dbReference type="ARBA" id="ARBA00006727"/>
    </source>
</evidence>
<accession>D8PY94</accession>
<dbReference type="InterPro" id="IPR020846">
    <property type="entry name" value="MFS_dom"/>
</dbReference>
<gene>
    <name evidence="6" type="ORF">SCHCODRAFT_67028</name>
</gene>
<dbReference type="GO" id="GO:0016020">
    <property type="term" value="C:membrane"/>
    <property type="evidence" value="ECO:0007669"/>
    <property type="project" value="UniProtKB-SubCell"/>
</dbReference>
<dbReference type="PANTHER" id="PTHR11360:SF287">
    <property type="entry name" value="MFS MONOCARBOXYLATE TRANSPORTER"/>
    <property type="match status" value="1"/>
</dbReference>
<dbReference type="PANTHER" id="PTHR11360">
    <property type="entry name" value="MONOCARBOXYLATE TRANSPORTER"/>
    <property type="match status" value="1"/>
</dbReference>
<dbReference type="VEuPathDB" id="FungiDB:SCHCODRAFT_02616961"/>
<dbReference type="SUPFAM" id="SSF103473">
    <property type="entry name" value="MFS general substrate transporter"/>
    <property type="match status" value="1"/>
</dbReference>
<dbReference type="PROSITE" id="PS50850">
    <property type="entry name" value="MFS"/>
    <property type="match status" value="1"/>
</dbReference>
<protein>
    <recommendedName>
        <fullName evidence="5">Major facilitator superfamily (MFS) profile domain-containing protein</fullName>
    </recommendedName>
</protein>
<feature type="transmembrane region" description="Helical" evidence="4">
    <location>
        <begin position="334"/>
        <end position="355"/>
    </location>
</feature>
<feature type="transmembrane region" description="Helical" evidence="4">
    <location>
        <begin position="101"/>
        <end position="123"/>
    </location>
</feature>
<dbReference type="Pfam" id="PF07690">
    <property type="entry name" value="MFS_1"/>
    <property type="match status" value="1"/>
</dbReference>
<feature type="transmembrane region" description="Helical" evidence="4">
    <location>
        <begin position="165"/>
        <end position="184"/>
    </location>
</feature>
<dbReference type="GeneID" id="9592271"/>
<evidence type="ECO:0000313" key="6">
    <source>
        <dbReference type="EMBL" id="EFI99211.1"/>
    </source>
</evidence>
<organism evidence="7">
    <name type="scientific">Schizophyllum commune (strain H4-8 / FGSC 9210)</name>
    <name type="common">Split gill fungus</name>
    <dbReference type="NCBI Taxonomy" id="578458"/>
    <lineage>
        <taxon>Eukaryota</taxon>
        <taxon>Fungi</taxon>
        <taxon>Dikarya</taxon>
        <taxon>Basidiomycota</taxon>
        <taxon>Agaricomycotina</taxon>
        <taxon>Agaricomycetes</taxon>
        <taxon>Agaricomycetidae</taxon>
        <taxon>Agaricales</taxon>
        <taxon>Schizophyllaceae</taxon>
        <taxon>Schizophyllum</taxon>
    </lineage>
</organism>
<comment type="subcellular location">
    <subcellularLocation>
        <location evidence="1">Membrane</location>
        <topology evidence="1">Multi-pass membrane protein</topology>
    </subcellularLocation>
</comment>
<dbReference type="Gene3D" id="1.20.1250.20">
    <property type="entry name" value="MFS general substrate transporter like domains"/>
    <property type="match status" value="2"/>
</dbReference>
<evidence type="ECO:0000256" key="3">
    <source>
        <dbReference type="SAM" id="MobiDB-lite"/>
    </source>
</evidence>
<dbReference type="InterPro" id="IPR050327">
    <property type="entry name" value="Proton-linked_MCT"/>
</dbReference>
<dbReference type="InterPro" id="IPR036259">
    <property type="entry name" value="MFS_trans_sf"/>
</dbReference>
<dbReference type="EMBL" id="GL377304">
    <property type="protein sequence ID" value="EFI99211.1"/>
    <property type="molecule type" value="Genomic_DNA"/>
</dbReference>
<feature type="transmembrane region" description="Helical" evidence="4">
    <location>
        <begin position="58"/>
        <end position="81"/>
    </location>
</feature>
<dbReference type="KEGG" id="scm:SCHCO_02616961"/>
<sequence>MSRLNEGLIELSRPSTCHFKDPDDYTDSAPRTPDIESPPSRSTAAVNESALYPADGGLHAWCFMIAAFFVEAIAWSFPFSYGVFLESYLDDPVYASQKNAASLLPLVGTISSGIQYCSGPFLYPIIIKYPQVRLPAVWLGAALCASSLFAASYTTQIVTLVALQGVLYAIGGALVYTPTILFMSEWFIRLRGTASGIIFAGTSVGGLILPLVFPPIIAKHGAPYTLRMFAISIACIMFPLLPFNKGRLPISKVRGPAPRASNRDFLKNMSFWIYILVDLIQGFGYFMPIVWLPTFASDQSFSSLQSAIALAALNGASVLGGLYMGYLSDRFNSWALALGSLITTCLATFILWGVVGNTFAGLIAFGIVYGVVAGGFSTLWTTFARTYAKEEPGLSSTLFGYISMCRGIGNVLSTPIATALIGKSAHAMAGSATGFAVGGGRFGSMIVYSGTCFAGAAGLAVLGWRTDMWALRRQ</sequence>
<comment type="similarity">
    <text evidence="2">Belongs to the major facilitator superfamily. Monocarboxylate porter (TC 2.A.1.13) family.</text>
</comment>
<dbReference type="HOGENOM" id="CLU_001265_1_2_1"/>
<dbReference type="AlphaFoldDB" id="D8PY94"/>
<keyword evidence="4" id="KW-0812">Transmembrane</keyword>
<feature type="transmembrane region" description="Helical" evidence="4">
    <location>
        <begin position="224"/>
        <end position="244"/>
    </location>
</feature>
<evidence type="ECO:0000313" key="7">
    <source>
        <dbReference type="Proteomes" id="UP000007431"/>
    </source>
</evidence>
<dbReference type="OrthoDB" id="2213137at2759"/>
<evidence type="ECO:0000256" key="4">
    <source>
        <dbReference type="SAM" id="Phobius"/>
    </source>
</evidence>
<feature type="transmembrane region" description="Helical" evidence="4">
    <location>
        <begin position="361"/>
        <end position="386"/>
    </location>
</feature>
<dbReference type="RefSeq" id="XP_003034114.1">
    <property type="nucleotide sequence ID" value="XM_003034068.1"/>
</dbReference>
<evidence type="ECO:0000256" key="1">
    <source>
        <dbReference type="ARBA" id="ARBA00004141"/>
    </source>
</evidence>
<name>D8PY94_SCHCM</name>
<dbReference type="InterPro" id="IPR011701">
    <property type="entry name" value="MFS"/>
</dbReference>
<dbReference type="Proteomes" id="UP000007431">
    <property type="component" value="Unassembled WGS sequence"/>
</dbReference>
<feature type="region of interest" description="Disordered" evidence="3">
    <location>
        <begin position="14"/>
        <end position="42"/>
    </location>
</feature>
<dbReference type="eggNOG" id="KOG2504">
    <property type="taxonomic scope" value="Eukaryota"/>
</dbReference>
<feature type="transmembrane region" description="Helical" evidence="4">
    <location>
        <begin position="398"/>
        <end position="422"/>
    </location>
</feature>
<feature type="transmembrane region" description="Helical" evidence="4">
    <location>
        <begin position="135"/>
        <end position="153"/>
    </location>
</feature>
<feature type="transmembrane region" description="Helical" evidence="4">
    <location>
        <begin position="304"/>
        <end position="327"/>
    </location>
</feature>
<dbReference type="OMA" id="SYCPCIA"/>
<keyword evidence="4" id="KW-1133">Transmembrane helix</keyword>
<feature type="transmembrane region" description="Helical" evidence="4">
    <location>
        <begin position="442"/>
        <end position="464"/>
    </location>
</feature>
<reference evidence="6 7" key="1">
    <citation type="journal article" date="2010" name="Nat. Biotechnol.">
        <title>Genome sequence of the model mushroom Schizophyllum commune.</title>
        <authorList>
            <person name="Ohm R.A."/>
            <person name="de Jong J.F."/>
            <person name="Lugones L.G."/>
            <person name="Aerts A."/>
            <person name="Kothe E."/>
            <person name="Stajich J.E."/>
            <person name="de Vries R.P."/>
            <person name="Record E."/>
            <person name="Levasseur A."/>
            <person name="Baker S.E."/>
            <person name="Bartholomew K.A."/>
            <person name="Coutinho P.M."/>
            <person name="Erdmann S."/>
            <person name="Fowler T.J."/>
            <person name="Gathman A.C."/>
            <person name="Lombard V."/>
            <person name="Henrissat B."/>
            <person name="Knabe N."/>
            <person name="Kuees U."/>
            <person name="Lilly W.W."/>
            <person name="Lindquist E."/>
            <person name="Lucas S."/>
            <person name="Magnuson J.K."/>
            <person name="Piumi F."/>
            <person name="Raudaskoski M."/>
            <person name="Salamov A."/>
            <person name="Schmutz J."/>
            <person name="Schwarze F.W.M.R."/>
            <person name="vanKuyk P.A."/>
            <person name="Horton J.S."/>
            <person name="Grigoriev I.V."/>
            <person name="Woesten H.A.B."/>
        </authorList>
    </citation>
    <scope>NUCLEOTIDE SEQUENCE [LARGE SCALE GENOMIC DNA]</scope>
    <source>
        <strain evidence="7">H4-8 / FGSC 9210</strain>
    </source>
</reference>
<dbReference type="GO" id="GO:0022857">
    <property type="term" value="F:transmembrane transporter activity"/>
    <property type="evidence" value="ECO:0007669"/>
    <property type="project" value="InterPro"/>
</dbReference>
<dbReference type="InParanoid" id="D8PY94"/>